<comment type="similarity">
    <text evidence="12">In the C-terminal section; belongs to the Cu-Zn superoxide dismutase family.</text>
</comment>
<evidence type="ECO:0000256" key="5">
    <source>
        <dbReference type="ARBA" id="ARBA00022499"/>
    </source>
</evidence>
<evidence type="ECO:0000256" key="1">
    <source>
        <dbReference type="ARBA" id="ARBA00001947"/>
    </source>
</evidence>
<name>A0A6P4ZD59_BRABE</name>
<dbReference type="FunFam" id="2.60.40.200:FF:000004">
    <property type="entry name" value="Copper chaperone for superoxide dismutase"/>
    <property type="match status" value="1"/>
</dbReference>
<dbReference type="KEGG" id="bbel:109472343"/>
<dbReference type="PANTHER" id="PTHR10003">
    <property type="entry name" value="SUPEROXIDE DISMUTASE CU-ZN -RELATED"/>
    <property type="match status" value="1"/>
</dbReference>
<evidence type="ECO:0000256" key="9">
    <source>
        <dbReference type="ARBA" id="ARBA00023008"/>
    </source>
</evidence>
<keyword evidence="5" id="KW-1017">Isopeptide bond</keyword>
<dbReference type="GO" id="GO:0005507">
    <property type="term" value="F:copper ion binding"/>
    <property type="evidence" value="ECO:0007669"/>
    <property type="project" value="InterPro"/>
</dbReference>
<keyword evidence="6" id="KW-0479">Metal-binding</keyword>
<keyword evidence="18" id="KW-1185">Reference proteome</keyword>
<dbReference type="InterPro" id="IPR036423">
    <property type="entry name" value="SOD-like_Cu/Zn_dom_sf"/>
</dbReference>
<evidence type="ECO:0000256" key="14">
    <source>
        <dbReference type="ARBA" id="ARBA00056527"/>
    </source>
</evidence>
<dbReference type="Pfam" id="PF00403">
    <property type="entry name" value="HMA"/>
    <property type="match status" value="1"/>
</dbReference>
<evidence type="ECO:0000256" key="10">
    <source>
        <dbReference type="ARBA" id="ARBA00023157"/>
    </source>
</evidence>
<evidence type="ECO:0000256" key="12">
    <source>
        <dbReference type="ARBA" id="ARBA00025798"/>
    </source>
</evidence>
<dbReference type="RefSeq" id="XP_019627616.1">
    <property type="nucleotide sequence ID" value="XM_019772057.1"/>
</dbReference>
<dbReference type="InterPro" id="IPR036163">
    <property type="entry name" value="HMA_dom_sf"/>
</dbReference>
<sequence length="262" mass="27502">MATPTKMEFGVQMSCQSCASAVENALKGVEGVHSFSIDLSTEQVVVETTLPSAKVQELLESTGRRAVVKGMGQAHLGAAVSQMSGFGKSGVQGVVRFVQLTEKMVAIEGTIDGLTPGLHGLAVHELGDLSQGCDSCGDHFNPTNSCHGGPGDQERHVGDLGNVLADERGRAEFRMEDERIKVWDVIGRSLVVHFGKDDLGKGSAASSKQDGNAGPGLACGIVARSAGLFQNPKKICTCDGVSIWDERDVPLAGPGRRQQCSL</sequence>
<dbReference type="CDD" id="cd00371">
    <property type="entry name" value="HMA"/>
    <property type="match status" value="1"/>
</dbReference>
<comment type="function">
    <text evidence="14">Delivers copper to copper zinc superoxide dismutase (SOD1).</text>
</comment>
<accession>A0A6P4ZD59</accession>
<dbReference type="Pfam" id="PF00080">
    <property type="entry name" value="Sod_Cu"/>
    <property type="match status" value="1"/>
</dbReference>
<evidence type="ECO:0000259" key="17">
    <source>
        <dbReference type="PROSITE" id="PS50846"/>
    </source>
</evidence>
<keyword evidence="10" id="KW-1015">Disulfide bond</keyword>
<dbReference type="GeneID" id="109472343"/>
<reference evidence="19" key="1">
    <citation type="submission" date="2025-08" db="UniProtKB">
        <authorList>
            <consortium name="RefSeq"/>
        </authorList>
    </citation>
    <scope>IDENTIFICATION</scope>
    <source>
        <tissue evidence="19">Gonad</tissue>
    </source>
</reference>
<dbReference type="GO" id="GO:0005737">
    <property type="term" value="C:cytoplasm"/>
    <property type="evidence" value="ECO:0007669"/>
    <property type="project" value="UniProtKB-SubCell"/>
</dbReference>
<evidence type="ECO:0000256" key="15">
    <source>
        <dbReference type="ARBA" id="ARBA00065113"/>
    </source>
</evidence>
<evidence type="ECO:0000256" key="2">
    <source>
        <dbReference type="ARBA" id="ARBA00001973"/>
    </source>
</evidence>
<dbReference type="FunFam" id="3.30.70.100:FF:000027">
    <property type="entry name" value="Copper chaperone for superoxide dismutase"/>
    <property type="match status" value="1"/>
</dbReference>
<dbReference type="OrthoDB" id="666972at2759"/>
<dbReference type="GO" id="GO:0006801">
    <property type="term" value="P:superoxide metabolic process"/>
    <property type="evidence" value="ECO:0007669"/>
    <property type="project" value="InterPro"/>
</dbReference>
<evidence type="ECO:0000256" key="11">
    <source>
        <dbReference type="ARBA" id="ARBA00023186"/>
    </source>
</evidence>
<dbReference type="AlphaFoldDB" id="A0A6P4ZD59"/>
<dbReference type="SUPFAM" id="SSF49329">
    <property type="entry name" value="Cu,Zn superoxide dismutase-like"/>
    <property type="match status" value="1"/>
</dbReference>
<keyword evidence="7" id="KW-0862">Zinc</keyword>
<dbReference type="PRINTS" id="PR00068">
    <property type="entry name" value="CUZNDISMTASE"/>
</dbReference>
<dbReference type="PROSITE" id="PS50846">
    <property type="entry name" value="HMA_2"/>
    <property type="match status" value="1"/>
</dbReference>
<evidence type="ECO:0000256" key="7">
    <source>
        <dbReference type="ARBA" id="ARBA00022833"/>
    </source>
</evidence>
<evidence type="ECO:0000256" key="13">
    <source>
        <dbReference type="ARBA" id="ARBA00032899"/>
    </source>
</evidence>
<evidence type="ECO:0000313" key="19">
    <source>
        <dbReference type="RefSeq" id="XP_019627616.1"/>
    </source>
</evidence>
<keyword evidence="11" id="KW-0143">Chaperone</keyword>
<evidence type="ECO:0000256" key="8">
    <source>
        <dbReference type="ARBA" id="ARBA00022843"/>
    </source>
</evidence>
<dbReference type="Proteomes" id="UP000515135">
    <property type="component" value="Unplaced"/>
</dbReference>
<dbReference type="InterPro" id="IPR006121">
    <property type="entry name" value="HMA_dom"/>
</dbReference>
<evidence type="ECO:0000256" key="3">
    <source>
        <dbReference type="ARBA" id="ARBA00004496"/>
    </source>
</evidence>
<evidence type="ECO:0000256" key="16">
    <source>
        <dbReference type="ARBA" id="ARBA00068249"/>
    </source>
</evidence>
<keyword evidence="4" id="KW-0963">Cytoplasm</keyword>
<evidence type="ECO:0000256" key="4">
    <source>
        <dbReference type="ARBA" id="ARBA00022490"/>
    </source>
</evidence>
<dbReference type="CDD" id="cd00305">
    <property type="entry name" value="Cu-Zn_Superoxide_Dismutase"/>
    <property type="match status" value="1"/>
</dbReference>
<feature type="domain" description="HMA" evidence="17">
    <location>
        <begin position="4"/>
        <end position="67"/>
    </location>
</feature>
<comment type="subunit">
    <text evidence="15">Homodimer, and heterodimer with SOD1. Interacts with COMMD1. Interacts with XIAP/BIRC4. Interacts with SLC31A1(via C-terminal domain); this interaction is Cu(1+)-mediated. The heterodimer CCS:SOD1 interacts with SLC31A1; this heterotrimer is Cu(1+)-mediated and its maintenance is regulated through SOD1 activation.</text>
</comment>
<dbReference type="InterPro" id="IPR001424">
    <property type="entry name" value="SOD_Cu_Zn_dom"/>
</dbReference>
<dbReference type="Gene3D" id="3.30.70.100">
    <property type="match status" value="1"/>
</dbReference>
<comment type="cofactor">
    <cofactor evidence="2">
        <name>Cu(2+)</name>
        <dbReference type="ChEBI" id="CHEBI:29036"/>
    </cofactor>
</comment>
<dbReference type="Gene3D" id="2.60.40.200">
    <property type="entry name" value="Superoxide dismutase, copper/zinc binding domain"/>
    <property type="match status" value="1"/>
</dbReference>
<organism evidence="18 19">
    <name type="scientific">Branchiostoma belcheri</name>
    <name type="common">Amphioxus</name>
    <dbReference type="NCBI Taxonomy" id="7741"/>
    <lineage>
        <taxon>Eukaryota</taxon>
        <taxon>Metazoa</taxon>
        <taxon>Chordata</taxon>
        <taxon>Cephalochordata</taxon>
        <taxon>Leptocardii</taxon>
        <taxon>Amphioxiformes</taxon>
        <taxon>Branchiostomatidae</taxon>
        <taxon>Branchiostoma</taxon>
    </lineage>
</organism>
<keyword evidence="8" id="KW-0832">Ubl conjugation</keyword>
<evidence type="ECO:0000256" key="6">
    <source>
        <dbReference type="ARBA" id="ARBA00022723"/>
    </source>
</evidence>
<dbReference type="InterPro" id="IPR024134">
    <property type="entry name" value="SOD_Cu/Zn_/chaperone"/>
</dbReference>
<comment type="subcellular location">
    <subcellularLocation>
        <location evidence="3">Cytoplasm</location>
    </subcellularLocation>
</comment>
<proteinExistence type="inferred from homology"/>
<protein>
    <recommendedName>
        <fullName evidence="16">Copper chaperone for superoxide dismutase</fullName>
    </recommendedName>
    <alternativeName>
        <fullName evidence="13">Superoxide dismutase copper chaperone</fullName>
    </alternativeName>
</protein>
<dbReference type="SUPFAM" id="SSF55008">
    <property type="entry name" value="HMA, heavy metal-associated domain"/>
    <property type="match status" value="1"/>
</dbReference>
<keyword evidence="9" id="KW-0186">Copper</keyword>
<comment type="cofactor">
    <cofactor evidence="1">
        <name>Zn(2+)</name>
        <dbReference type="ChEBI" id="CHEBI:29105"/>
    </cofactor>
</comment>
<evidence type="ECO:0000313" key="18">
    <source>
        <dbReference type="Proteomes" id="UP000515135"/>
    </source>
</evidence>
<gene>
    <name evidence="19" type="primary">LOC109472343</name>
</gene>